<accession>D9HQ71</accession>
<dbReference type="EMBL" id="HM023826">
    <property type="protein sequence ID" value="ADJ58559.1"/>
    <property type="molecule type" value="mRNA"/>
</dbReference>
<organism evidence="2">
    <name type="scientific">Heliconius melpomene</name>
    <name type="common">Postman butterfly</name>
    <dbReference type="NCBI Taxonomy" id="34740"/>
    <lineage>
        <taxon>Eukaryota</taxon>
        <taxon>Metazoa</taxon>
        <taxon>Ecdysozoa</taxon>
        <taxon>Arthropoda</taxon>
        <taxon>Hexapoda</taxon>
        <taxon>Insecta</taxon>
        <taxon>Pterygota</taxon>
        <taxon>Neoptera</taxon>
        <taxon>Endopterygota</taxon>
        <taxon>Lepidoptera</taxon>
        <taxon>Glossata</taxon>
        <taxon>Ditrysia</taxon>
        <taxon>Papilionoidea</taxon>
        <taxon>Nymphalidae</taxon>
        <taxon>Heliconiinae</taxon>
        <taxon>Heliconiini</taxon>
        <taxon>Heliconius</taxon>
    </lineage>
</organism>
<dbReference type="AlphaFoldDB" id="D9HQ71"/>
<evidence type="ECO:0000256" key="1">
    <source>
        <dbReference type="SAM" id="SignalP"/>
    </source>
</evidence>
<keyword evidence="1" id="KW-0732">Signal</keyword>
<evidence type="ECO:0000313" key="3">
    <source>
        <dbReference type="EMBL" id="AEU11557.1"/>
    </source>
</evidence>
<dbReference type="EMBL" id="JF777212">
    <property type="protein sequence ID" value="AEU11557.1"/>
    <property type="molecule type" value="mRNA"/>
</dbReference>
<reference evidence="2" key="1">
    <citation type="journal article" date="2010" name="Mol. Biol. Evol.">
        <title>Combined EST and proteomic analysis identifies rapidly evolving seminal fluid proteins in Heliconius butterflies.</title>
        <authorList>
            <person name="Walters J.R."/>
            <person name="Harrison R.G."/>
        </authorList>
    </citation>
    <scope>NUCLEOTIDE SEQUENCE</scope>
</reference>
<protein>
    <submittedName>
        <fullName evidence="2">Seminal fluid protein HACP012</fullName>
    </submittedName>
</protein>
<feature type="signal peptide" evidence="1">
    <location>
        <begin position="1"/>
        <end position="21"/>
    </location>
</feature>
<name>D9HQ71_HELME</name>
<evidence type="ECO:0000313" key="2">
    <source>
        <dbReference type="EMBL" id="ADJ58559.1"/>
    </source>
</evidence>
<sequence>MFQKLVFTFIAICLLGRSVYSDTLFNIDNLLKDRNTKNQAQYKDLDDLQQEINRETSDDDQTLNMYLPLNDQERDLLGGLIERQDDKKCTGDRCGSYERKLADDIDEVLGEIKKQINTERFDVRHSDEPDYSDGSDYQSNMLVRPYNNYYHPNEFQQTVPSYQDLTKNEYVINFGLLPHGINPNYPRSEQRRIENENEENSNRINPEDFFKLYVDTKTDIVTNLVGAVRSLNKKSLLPYEDVLSPKQIRLLKRLQNKYEYSLIRTAELAPQITNIVFGEHSNSRIIPHNLNTFNISVPKRYYDRIITHKDIVSRSQKILPLTNRQRVRLLSKVKPLPMILSRRNFNPNQFGVPFEMDVQGLGQINP</sequence>
<reference evidence="3" key="2">
    <citation type="journal article" date="2011" name="Evolution">
        <title>Decoupling of rapid and adaptive evolution among seminal fluid proteins in heliconius butterflies with divergent mating systems.</title>
        <authorList>
            <person name="Walters J.R."/>
            <person name="Harrison R.G."/>
        </authorList>
    </citation>
    <scope>NUCLEOTIDE SEQUENCE</scope>
</reference>
<proteinExistence type="evidence at transcript level"/>
<feature type="chain" id="PRO_5007913316" evidence="1">
    <location>
        <begin position="22"/>
        <end position="366"/>
    </location>
</feature>